<sequence length="388" mass="40565">MKATITAGALASATGWISRALPARPPVPILGGIVVDATEHDVELAAFDYDLCARGRLGSGVVSVDEPERVVVPGRLLAAVSKALGFGEQAVTLAVENDTMVVTAGPRTRWTMPLLQASEYPALPDMAPVVGEIEPDALTASIDRVLPATSRDETLQMLTGAAISASGTALTMAATDRYRLAVCDTTWTPSVGELAEHLAPSALLKLAVTAAAGVTGQVSVRSDDGILGFSTAQRSMSGRLIGAEFPRWRALDIGPDAPGFKHRATAVVRTAALREAAQRAAVSMDSSSILVLTFTPDEIAVTASGEGVGDAAHHADVLHHEGDSVAVQIRDEYLRDALQACGDQAVRLDVGRGRILVRPAGEDGQVHDSYRHTVMTVRFPGGDAVRDA</sequence>
<evidence type="ECO:0000259" key="9">
    <source>
        <dbReference type="Pfam" id="PF00712"/>
    </source>
</evidence>
<evidence type="ECO:0000256" key="6">
    <source>
        <dbReference type="ARBA" id="ARBA00022705"/>
    </source>
</evidence>
<dbReference type="EC" id="2.7.7.7" evidence="12"/>
<evidence type="ECO:0000256" key="2">
    <source>
        <dbReference type="ARBA" id="ARBA00010752"/>
    </source>
</evidence>
<evidence type="ECO:0000313" key="12">
    <source>
        <dbReference type="EMBL" id="MDL5159463.1"/>
    </source>
</evidence>
<dbReference type="Pfam" id="PF02768">
    <property type="entry name" value="DNA_pol3_beta_3"/>
    <property type="match status" value="1"/>
</dbReference>
<reference evidence="12 13" key="1">
    <citation type="submission" date="2023-06" db="EMBL/GenBank/DDBJ databases">
        <title>Actinomycetospora Odt1-22.</title>
        <authorList>
            <person name="Supong K."/>
        </authorList>
    </citation>
    <scope>NUCLEOTIDE SEQUENCE [LARGE SCALE GENOMIC DNA]</scope>
    <source>
        <strain evidence="12 13">Odt1-22</strain>
    </source>
</reference>
<gene>
    <name evidence="12" type="primary">dnaN</name>
    <name evidence="12" type="ORF">QRT03_26080</name>
</gene>
<dbReference type="NCBIfam" id="TIGR00663">
    <property type="entry name" value="dnan"/>
    <property type="match status" value="1"/>
</dbReference>
<dbReference type="PANTHER" id="PTHR30478">
    <property type="entry name" value="DNA POLYMERASE III SUBUNIT BETA"/>
    <property type="match status" value="1"/>
</dbReference>
<keyword evidence="8" id="KW-0238">DNA-binding</keyword>
<keyword evidence="3" id="KW-0963">Cytoplasm</keyword>
<keyword evidence="13" id="KW-1185">Reference proteome</keyword>
<dbReference type="Pfam" id="PF00712">
    <property type="entry name" value="DNA_pol3_beta"/>
    <property type="match status" value="1"/>
</dbReference>
<evidence type="ECO:0000256" key="3">
    <source>
        <dbReference type="ARBA" id="ARBA00022490"/>
    </source>
</evidence>
<dbReference type="SUPFAM" id="SSF55979">
    <property type="entry name" value="DNA clamp"/>
    <property type="match status" value="3"/>
</dbReference>
<dbReference type="InterPro" id="IPR001001">
    <property type="entry name" value="DNA_polIII_beta"/>
</dbReference>
<dbReference type="PANTHER" id="PTHR30478:SF0">
    <property type="entry name" value="BETA SLIDING CLAMP"/>
    <property type="match status" value="1"/>
</dbReference>
<protein>
    <submittedName>
        <fullName evidence="12">DNA polymerase III subunit beta</fullName>
        <ecNumber evidence="12">2.7.7.7</ecNumber>
    </submittedName>
</protein>
<feature type="domain" description="DNA polymerase III beta sliding clamp N-terminal" evidence="9">
    <location>
        <begin position="1"/>
        <end position="124"/>
    </location>
</feature>
<dbReference type="Gene3D" id="3.10.150.10">
    <property type="entry name" value="DNA Polymerase III, subunit A, domain 2"/>
    <property type="match status" value="3"/>
</dbReference>
<evidence type="ECO:0000313" key="13">
    <source>
        <dbReference type="Proteomes" id="UP001231924"/>
    </source>
</evidence>
<accession>A0ABT7MJC3</accession>
<dbReference type="GO" id="GO:0003887">
    <property type="term" value="F:DNA-directed DNA polymerase activity"/>
    <property type="evidence" value="ECO:0007669"/>
    <property type="project" value="UniProtKB-EC"/>
</dbReference>
<dbReference type="Proteomes" id="UP001231924">
    <property type="component" value="Unassembled WGS sequence"/>
</dbReference>
<dbReference type="CDD" id="cd00140">
    <property type="entry name" value="beta_clamp"/>
    <property type="match status" value="1"/>
</dbReference>
<comment type="subcellular location">
    <subcellularLocation>
        <location evidence="1">Cytoplasm</location>
    </subcellularLocation>
</comment>
<keyword evidence="7" id="KW-0239">DNA-directed DNA polymerase</keyword>
<organism evidence="12 13">
    <name type="scientific">Actinomycetospora termitidis</name>
    <dbReference type="NCBI Taxonomy" id="3053470"/>
    <lineage>
        <taxon>Bacteria</taxon>
        <taxon>Bacillati</taxon>
        <taxon>Actinomycetota</taxon>
        <taxon>Actinomycetes</taxon>
        <taxon>Pseudonocardiales</taxon>
        <taxon>Pseudonocardiaceae</taxon>
        <taxon>Actinomycetospora</taxon>
    </lineage>
</organism>
<evidence type="ECO:0000256" key="1">
    <source>
        <dbReference type="ARBA" id="ARBA00004496"/>
    </source>
</evidence>
<dbReference type="InterPro" id="IPR022635">
    <property type="entry name" value="DNA_polIII_beta_C"/>
</dbReference>
<evidence type="ECO:0000256" key="8">
    <source>
        <dbReference type="ARBA" id="ARBA00023125"/>
    </source>
</evidence>
<evidence type="ECO:0000259" key="10">
    <source>
        <dbReference type="Pfam" id="PF02767"/>
    </source>
</evidence>
<dbReference type="InterPro" id="IPR046938">
    <property type="entry name" value="DNA_clamp_sf"/>
</dbReference>
<evidence type="ECO:0000256" key="7">
    <source>
        <dbReference type="ARBA" id="ARBA00022932"/>
    </source>
</evidence>
<name>A0ABT7MJC3_9PSEU</name>
<keyword evidence="4 12" id="KW-0808">Transferase</keyword>
<evidence type="ECO:0000256" key="4">
    <source>
        <dbReference type="ARBA" id="ARBA00022679"/>
    </source>
</evidence>
<dbReference type="EMBL" id="JASVWF010000007">
    <property type="protein sequence ID" value="MDL5159463.1"/>
    <property type="molecule type" value="Genomic_DNA"/>
</dbReference>
<evidence type="ECO:0000259" key="11">
    <source>
        <dbReference type="Pfam" id="PF02768"/>
    </source>
</evidence>
<feature type="domain" description="DNA polymerase III beta sliding clamp central" evidence="10">
    <location>
        <begin position="133"/>
        <end position="246"/>
    </location>
</feature>
<feature type="domain" description="DNA polymerase III beta sliding clamp C-terminal" evidence="11">
    <location>
        <begin position="262"/>
        <end position="353"/>
    </location>
</feature>
<dbReference type="RefSeq" id="WP_286056058.1">
    <property type="nucleotide sequence ID" value="NZ_JASVWF010000007.1"/>
</dbReference>
<keyword evidence="5 12" id="KW-0548">Nucleotidyltransferase</keyword>
<dbReference type="Pfam" id="PF02767">
    <property type="entry name" value="DNA_pol3_beta_2"/>
    <property type="match status" value="1"/>
</dbReference>
<comment type="caution">
    <text evidence="12">The sequence shown here is derived from an EMBL/GenBank/DDBJ whole genome shotgun (WGS) entry which is preliminary data.</text>
</comment>
<dbReference type="InterPro" id="IPR022637">
    <property type="entry name" value="DNA_polIII_beta_cen"/>
</dbReference>
<dbReference type="InterPro" id="IPR022634">
    <property type="entry name" value="DNA_polIII_beta_N"/>
</dbReference>
<proteinExistence type="inferred from homology"/>
<comment type="similarity">
    <text evidence="2">Belongs to the beta sliding clamp family.</text>
</comment>
<evidence type="ECO:0000256" key="5">
    <source>
        <dbReference type="ARBA" id="ARBA00022695"/>
    </source>
</evidence>
<dbReference type="SMART" id="SM00480">
    <property type="entry name" value="POL3Bc"/>
    <property type="match status" value="1"/>
</dbReference>
<keyword evidence="6" id="KW-0235">DNA replication</keyword>